<dbReference type="SUPFAM" id="SSF51064">
    <property type="entry name" value="Head domain of nucleotide exchange factor GrpE"/>
    <property type="match status" value="1"/>
</dbReference>
<reference evidence="8" key="1">
    <citation type="submission" date="2016-05" db="EMBL/GenBank/DDBJ databases">
        <title>Comparative genomics of biotechnologically important yeasts.</title>
        <authorList>
            <consortium name="DOE Joint Genome Institute"/>
            <person name="Riley R."/>
            <person name="Haridas S."/>
            <person name="Wolfe K.H."/>
            <person name="Lopes M.R."/>
            <person name="Hittinger C.T."/>
            <person name="Goker M."/>
            <person name="Salamov A."/>
            <person name="Wisecaver J."/>
            <person name="Long T.M."/>
            <person name="Aerts A.L."/>
            <person name="Barry K."/>
            <person name="Choi C."/>
            <person name="Clum A."/>
            <person name="Coughlan A.Y."/>
            <person name="Deshpande S."/>
            <person name="Douglass A.P."/>
            <person name="Hanson S.J."/>
            <person name="Klenk H.-P."/>
            <person name="Labutti K."/>
            <person name="Lapidus A."/>
            <person name="Lindquist E."/>
            <person name="Lipzen A."/>
            <person name="Meier-Kolthoff J.P."/>
            <person name="Ohm R.A."/>
            <person name="Otillar R.P."/>
            <person name="Pangilinan J."/>
            <person name="Peng Y."/>
            <person name="Rokas A."/>
            <person name="Rosa C.A."/>
            <person name="Scheuner C."/>
            <person name="Sibirny A.A."/>
            <person name="Slot J.C."/>
            <person name="Stielow J.B."/>
            <person name="Sun H."/>
            <person name="Kurtzman C.P."/>
            <person name="Blackwell M."/>
            <person name="Grigoriev I.V."/>
            <person name="Jeffries T.W."/>
        </authorList>
    </citation>
    <scope>NUCLEOTIDE SEQUENCE [LARGE SCALE GENOMIC DNA]</scope>
    <source>
        <strain evidence="8">DSM 1968</strain>
    </source>
</reference>
<dbReference type="GO" id="GO:0000774">
    <property type="term" value="F:adenyl-nucleotide exchange factor activity"/>
    <property type="evidence" value="ECO:0007669"/>
    <property type="project" value="EnsemblFungi"/>
</dbReference>
<sequence>MARVFLSSITRAAQCANRSFIAPRAALVPTFRSFPQLSYRQSLQLSKRHYSSQTDNQQKADATTAEKETTGSSETTESGKPAESTESAEKPAEEAKTDEAPKAEPNEDASDELSTLSVEELVIKYKDCEGKYLKKDKDFATLRDHYMRSLADFKNLQETTKKEIQNAKDFALQKLCKDLVESIDNFGHALNGVDLKSLDSNQEMKDFYDGVKMTSDIFDKTLAKYGLLKMDPVGEKFDPNKHEAVFEFVQPDKEPGTVFHVQQIGFSLNGRVIRAPKVGIVKAEPKPKNKSTESTENTENTENTEKKNKLS</sequence>
<dbReference type="GO" id="GO:0001405">
    <property type="term" value="C:PAM complex, Tim23 associated import motor"/>
    <property type="evidence" value="ECO:0007669"/>
    <property type="project" value="EnsemblFungi"/>
</dbReference>
<comment type="subcellular location">
    <subcellularLocation>
        <location evidence="1">Mitochondrion matrix</location>
    </subcellularLocation>
</comment>
<dbReference type="Proteomes" id="UP000095038">
    <property type="component" value="Unassembled WGS sequence"/>
</dbReference>
<dbReference type="GO" id="GO:0042803">
    <property type="term" value="F:protein homodimerization activity"/>
    <property type="evidence" value="ECO:0007669"/>
    <property type="project" value="InterPro"/>
</dbReference>
<dbReference type="InterPro" id="IPR009012">
    <property type="entry name" value="GrpE_head"/>
</dbReference>
<dbReference type="GO" id="GO:0051087">
    <property type="term" value="F:protein-folding chaperone binding"/>
    <property type="evidence" value="ECO:0007669"/>
    <property type="project" value="InterPro"/>
</dbReference>
<dbReference type="GO" id="GO:0042026">
    <property type="term" value="P:protein refolding"/>
    <property type="evidence" value="ECO:0007669"/>
    <property type="project" value="EnsemblFungi"/>
</dbReference>
<dbReference type="Gene3D" id="3.90.20.20">
    <property type="match status" value="1"/>
</dbReference>
<dbReference type="Gene3D" id="2.30.22.10">
    <property type="entry name" value="Head domain of nucleotide exchange factor GrpE"/>
    <property type="match status" value="1"/>
</dbReference>
<dbReference type="RefSeq" id="XP_020046415.1">
    <property type="nucleotide sequence ID" value="XM_020193550.1"/>
</dbReference>
<dbReference type="FunFam" id="2.30.22.10:FF:000002">
    <property type="entry name" value="GrpE protein homolog"/>
    <property type="match status" value="1"/>
</dbReference>
<dbReference type="SUPFAM" id="SSF58014">
    <property type="entry name" value="Coiled-coil domain of nucleotide exchange factor GrpE"/>
    <property type="match status" value="1"/>
</dbReference>
<dbReference type="EMBL" id="KV454483">
    <property type="protein sequence ID" value="ODV60108.1"/>
    <property type="molecule type" value="Genomic_DNA"/>
</dbReference>
<gene>
    <name evidence="7" type="ORF">ASCRUDRAFT_76620</name>
</gene>
<dbReference type="InParanoid" id="A0A1D2VEI0"/>
<evidence type="ECO:0000256" key="3">
    <source>
        <dbReference type="ARBA" id="ARBA00014521"/>
    </source>
</evidence>
<keyword evidence="4" id="KW-0143">Chaperone</keyword>
<dbReference type="HAMAP" id="MF_01151">
    <property type="entry name" value="GrpE"/>
    <property type="match status" value="1"/>
</dbReference>
<dbReference type="GO" id="GO:0030150">
    <property type="term" value="P:protein import into mitochondrial matrix"/>
    <property type="evidence" value="ECO:0007669"/>
    <property type="project" value="EnsemblFungi"/>
</dbReference>
<dbReference type="PRINTS" id="PR00773">
    <property type="entry name" value="GRPEPROTEIN"/>
</dbReference>
<dbReference type="PANTHER" id="PTHR21237">
    <property type="entry name" value="GRPE PROTEIN"/>
    <property type="match status" value="1"/>
</dbReference>
<dbReference type="Pfam" id="PF01025">
    <property type="entry name" value="GrpE"/>
    <property type="match status" value="1"/>
</dbReference>
<comment type="similarity">
    <text evidence="2 5">Belongs to the GrpE family.</text>
</comment>
<evidence type="ECO:0000256" key="5">
    <source>
        <dbReference type="RuleBase" id="RU004478"/>
    </source>
</evidence>
<dbReference type="AlphaFoldDB" id="A0A1D2VEI0"/>
<dbReference type="GeneID" id="30967186"/>
<feature type="region of interest" description="Disordered" evidence="6">
    <location>
        <begin position="279"/>
        <end position="311"/>
    </location>
</feature>
<evidence type="ECO:0000313" key="8">
    <source>
        <dbReference type="Proteomes" id="UP000095038"/>
    </source>
</evidence>
<dbReference type="FunCoup" id="A0A1D2VEI0">
    <property type="interactions" value="882"/>
</dbReference>
<accession>A0A1D2VEI0</accession>
<feature type="compositionally biased region" description="Polar residues" evidence="6">
    <location>
        <begin position="45"/>
        <end position="57"/>
    </location>
</feature>
<proteinExistence type="inferred from homology"/>
<feature type="compositionally biased region" description="Low complexity" evidence="6">
    <location>
        <begin position="70"/>
        <end position="79"/>
    </location>
</feature>
<keyword evidence="8" id="KW-1185">Reference proteome</keyword>
<feature type="region of interest" description="Disordered" evidence="6">
    <location>
        <begin position="45"/>
        <end position="114"/>
    </location>
</feature>
<protein>
    <recommendedName>
        <fullName evidence="3">GrpE protein homolog, mitochondrial</fullName>
    </recommendedName>
</protein>
<feature type="compositionally biased region" description="Basic and acidic residues" evidence="6">
    <location>
        <begin position="87"/>
        <end position="105"/>
    </location>
</feature>
<evidence type="ECO:0000256" key="1">
    <source>
        <dbReference type="ARBA" id="ARBA00004305"/>
    </source>
</evidence>
<feature type="compositionally biased region" description="Basic and acidic residues" evidence="6">
    <location>
        <begin position="283"/>
        <end position="293"/>
    </location>
</feature>
<name>A0A1D2VEI0_9ASCO</name>
<organism evidence="7 8">
    <name type="scientific">Ascoidea rubescens DSM 1968</name>
    <dbReference type="NCBI Taxonomy" id="1344418"/>
    <lineage>
        <taxon>Eukaryota</taxon>
        <taxon>Fungi</taxon>
        <taxon>Dikarya</taxon>
        <taxon>Ascomycota</taxon>
        <taxon>Saccharomycotina</taxon>
        <taxon>Saccharomycetes</taxon>
        <taxon>Ascoideaceae</taxon>
        <taxon>Ascoidea</taxon>
    </lineage>
</organism>
<evidence type="ECO:0000256" key="6">
    <source>
        <dbReference type="SAM" id="MobiDB-lite"/>
    </source>
</evidence>
<evidence type="ECO:0000313" key="7">
    <source>
        <dbReference type="EMBL" id="ODV60108.1"/>
    </source>
</evidence>
<dbReference type="GO" id="GO:0051082">
    <property type="term" value="F:unfolded protein binding"/>
    <property type="evidence" value="ECO:0007669"/>
    <property type="project" value="TreeGrafter"/>
</dbReference>
<dbReference type="OrthoDB" id="201635at2759"/>
<dbReference type="CDD" id="cd00446">
    <property type="entry name" value="GrpE"/>
    <property type="match status" value="1"/>
</dbReference>
<dbReference type="PANTHER" id="PTHR21237:SF23">
    <property type="entry name" value="GRPE PROTEIN HOMOLOG, MITOCHONDRIAL"/>
    <property type="match status" value="1"/>
</dbReference>
<evidence type="ECO:0000256" key="2">
    <source>
        <dbReference type="ARBA" id="ARBA00009054"/>
    </source>
</evidence>
<dbReference type="InterPro" id="IPR013805">
    <property type="entry name" value="GrpE_CC"/>
</dbReference>
<dbReference type="STRING" id="1344418.A0A1D2VEI0"/>
<dbReference type="InterPro" id="IPR000740">
    <property type="entry name" value="GrpE"/>
</dbReference>
<evidence type="ECO:0000256" key="4">
    <source>
        <dbReference type="ARBA" id="ARBA00023186"/>
    </source>
</evidence>